<dbReference type="EMBL" id="CP001843">
    <property type="protein sequence ID" value="AEF84814.1"/>
    <property type="molecule type" value="Genomic_DNA"/>
</dbReference>
<evidence type="ECO:0000313" key="3">
    <source>
        <dbReference type="Proteomes" id="UP000009223"/>
    </source>
</evidence>
<reference evidence="2 3" key="2">
    <citation type="journal article" date="2011" name="ISME J.">
        <title>RNA-seq reveals cooperative metabolic interactions between two termite-gut spirochete species in co-culture.</title>
        <authorList>
            <person name="Rosenthal A.Z."/>
            <person name="Matson E.G."/>
            <person name="Eldar A."/>
            <person name="Leadbetter J.R."/>
        </authorList>
    </citation>
    <scope>NUCLEOTIDE SEQUENCE [LARGE SCALE GENOMIC DNA]</scope>
    <source>
        <strain evidence="3">ATCC BAA-887 / DSM 12427 / ZAS-2</strain>
    </source>
</reference>
<keyword evidence="3" id="KW-1185">Reference proteome</keyword>
<dbReference type="SUPFAM" id="SSF48452">
    <property type="entry name" value="TPR-like"/>
    <property type="match status" value="1"/>
</dbReference>
<sequence>MISRQYKALFFLLFLAFGRFVRLPALDFTLRPRPFLLFPQGEVADLYAMGYGGDLLFDLDVSSILTNPWGLGYSLGLEGAFIYADLAQGAEGDIQIYSAGAGARLFGYPLSRLALSLDGAFGLSQAIQHYGHQEDGSAASWYWRAGAEAGFRFAPFFTFALNGGYRYYHNERRDGALYQGLYAGLTFQFTLSTKSAAGLHLDLIQEEPVYPLFLSLYQRNGAGTLRISNYENAEIRNVRVSFRAGQYTSSEISCGNIGFIGRGRHADLPLYADFAPALLNFTEDGRILGEVVIRYTFLGSERTAVISSTVRVVNRNAYRWGDNASLAAFVSPTAQAPLEYAKYVVGLARSKRRTGLNQNMQFSLWLYEGLLTAGLRQGSGSNRVTDIDSIQFPSETLAFRSGNAVDIGLLYANTLESSGIPAAIIPLEDDFMVLYSLGISQAAADSLFTNIENLLVINDEMWMPLSMANFNNGFMNSWEGGSKRLNQAFEAGEALDFIRFADAWAAYPPVVPPVEAQSARPEEGALNRRVDTAFGIYIATELEPKIGALEAQLGANPGAASFNQLGLLLLRANRPEDAKPVFEQAASYGSAAGMVNRGNLSLLDKDFTGAEAWFRQALGLNPENAAAKNGLAQMALQRGE</sequence>
<proteinExistence type="predicted"/>
<evidence type="ECO:0000256" key="1">
    <source>
        <dbReference type="PROSITE-ProRule" id="PRU00339"/>
    </source>
</evidence>
<dbReference type="STRING" id="545694.TREPR_1416"/>
<name>F5YQ76_TREPZ</name>
<feature type="repeat" description="TPR" evidence="1">
    <location>
        <begin position="591"/>
        <end position="624"/>
    </location>
</feature>
<gene>
    <name evidence="2" type="ordered locus">TREPR_1416</name>
</gene>
<accession>F5YQ76</accession>
<keyword evidence="1" id="KW-0802">TPR repeat</keyword>
<protein>
    <submittedName>
        <fullName evidence="2">Tetratricopeptide repeat domain protein</fullName>
    </submittedName>
</protein>
<dbReference type="eggNOG" id="COG4783">
    <property type="taxonomic scope" value="Bacteria"/>
</dbReference>
<dbReference type="HOGENOM" id="CLU_422065_0_0_12"/>
<dbReference type="PROSITE" id="PS50005">
    <property type="entry name" value="TPR"/>
    <property type="match status" value="1"/>
</dbReference>
<dbReference type="AlphaFoldDB" id="F5YQ76"/>
<dbReference type="InterPro" id="IPR019734">
    <property type="entry name" value="TPR_rpt"/>
</dbReference>
<dbReference type="InterPro" id="IPR011990">
    <property type="entry name" value="TPR-like_helical_dom_sf"/>
</dbReference>
<evidence type="ECO:0000313" key="2">
    <source>
        <dbReference type="EMBL" id="AEF84814.1"/>
    </source>
</evidence>
<dbReference type="KEGG" id="tpi:TREPR_1416"/>
<organism evidence="2 3">
    <name type="scientific">Treponema primitia (strain ATCC BAA-887 / DSM 12427 / ZAS-2)</name>
    <dbReference type="NCBI Taxonomy" id="545694"/>
    <lineage>
        <taxon>Bacteria</taxon>
        <taxon>Pseudomonadati</taxon>
        <taxon>Spirochaetota</taxon>
        <taxon>Spirochaetia</taxon>
        <taxon>Spirochaetales</taxon>
        <taxon>Treponemataceae</taxon>
        <taxon>Treponema</taxon>
    </lineage>
</organism>
<dbReference type="OrthoDB" id="9789740at2"/>
<dbReference type="Pfam" id="PF13432">
    <property type="entry name" value="TPR_16"/>
    <property type="match status" value="1"/>
</dbReference>
<reference evidence="3" key="1">
    <citation type="submission" date="2009-12" db="EMBL/GenBank/DDBJ databases">
        <title>Complete sequence of Treponema primitia strain ZAS-2.</title>
        <authorList>
            <person name="Tetu S.G."/>
            <person name="Matson E."/>
            <person name="Ren Q."/>
            <person name="Seshadri R."/>
            <person name="Elbourne L."/>
            <person name="Hassan K.A."/>
            <person name="Durkin A."/>
            <person name="Radune D."/>
            <person name="Mohamoud Y."/>
            <person name="Shay R."/>
            <person name="Jin S."/>
            <person name="Zhang X."/>
            <person name="Lucey K."/>
            <person name="Ballor N.R."/>
            <person name="Ottesen E."/>
            <person name="Rosenthal R."/>
            <person name="Allen A."/>
            <person name="Leadbetter J.R."/>
            <person name="Paulsen I.T."/>
        </authorList>
    </citation>
    <scope>NUCLEOTIDE SEQUENCE [LARGE SCALE GENOMIC DNA]</scope>
    <source>
        <strain evidence="3">ATCC BAA-887 / DSM 12427 / ZAS-2</strain>
    </source>
</reference>
<dbReference type="Gene3D" id="1.25.40.10">
    <property type="entry name" value="Tetratricopeptide repeat domain"/>
    <property type="match status" value="1"/>
</dbReference>
<dbReference type="RefSeq" id="WP_015708678.1">
    <property type="nucleotide sequence ID" value="NC_015578.1"/>
</dbReference>
<dbReference type="Proteomes" id="UP000009223">
    <property type="component" value="Chromosome"/>
</dbReference>